<feature type="compositionally biased region" description="Low complexity" evidence="1">
    <location>
        <begin position="939"/>
        <end position="993"/>
    </location>
</feature>
<dbReference type="OrthoDB" id="660555at2759"/>
<reference evidence="4" key="1">
    <citation type="submission" date="2014-04" db="EMBL/GenBank/DDBJ databases">
        <title>Evolutionary Origins and Diversification of the Mycorrhizal Mutualists.</title>
        <authorList>
            <consortium name="DOE Joint Genome Institute"/>
            <consortium name="Mycorrhizal Genomics Consortium"/>
            <person name="Kohler A."/>
            <person name="Kuo A."/>
            <person name="Nagy L.G."/>
            <person name="Floudas D."/>
            <person name="Copeland A."/>
            <person name="Barry K.W."/>
            <person name="Cichocki N."/>
            <person name="Veneault-Fourrey C."/>
            <person name="LaButti K."/>
            <person name="Lindquist E.A."/>
            <person name="Lipzen A."/>
            <person name="Lundell T."/>
            <person name="Morin E."/>
            <person name="Murat C."/>
            <person name="Riley R."/>
            <person name="Ohm R."/>
            <person name="Sun H."/>
            <person name="Tunlid A."/>
            <person name="Henrissat B."/>
            <person name="Grigoriev I.V."/>
            <person name="Hibbett D.S."/>
            <person name="Martin F."/>
        </authorList>
    </citation>
    <scope>NUCLEOTIDE SEQUENCE [LARGE SCALE GENOMIC DNA]</scope>
    <source>
        <strain evidence="4">FD-334 SS-4</strain>
    </source>
</reference>
<dbReference type="InterPro" id="IPR035899">
    <property type="entry name" value="DBL_dom_sf"/>
</dbReference>
<feature type="compositionally biased region" description="Low complexity" evidence="1">
    <location>
        <begin position="331"/>
        <end position="370"/>
    </location>
</feature>
<dbReference type="SUPFAM" id="SSF48065">
    <property type="entry name" value="DBL homology domain (DH-domain)"/>
    <property type="match status" value="1"/>
</dbReference>
<feature type="compositionally biased region" description="Pro residues" evidence="1">
    <location>
        <begin position="1005"/>
        <end position="1027"/>
    </location>
</feature>
<feature type="compositionally biased region" description="Basic and acidic residues" evidence="1">
    <location>
        <begin position="125"/>
        <end position="135"/>
    </location>
</feature>
<feature type="compositionally biased region" description="Polar residues" evidence="1">
    <location>
        <begin position="313"/>
        <end position="330"/>
    </location>
</feature>
<feature type="region of interest" description="Disordered" evidence="1">
    <location>
        <begin position="939"/>
        <end position="1096"/>
    </location>
</feature>
<dbReference type="Pfam" id="PF00621">
    <property type="entry name" value="RhoGEF"/>
    <property type="match status" value="1"/>
</dbReference>
<protein>
    <recommendedName>
        <fullName evidence="2">DH domain-containing protein</fullName>
    </recommendedName>
</protein>
<gene>
    <name evidence="3" type="ORF">HYPSUDRAFT_196291</name>
</gene>
<feature type="domain" description="DH" evidence="2">
    <location>
        <begin position="870"/>
        <end position="922"/>
    </location>
</feature>
<dbReference type="STRING" id="945553.A0A0D2QEH3"/>
<feature type="compositionally biased region" description="Low complexity" evidence="1">
    <location>
        <begin position="1043"/>
        <end position="1078"/>
    </location>
</feature>
<evidence type="ECO:0000313" key="4">
    <source>
        <dbReference type="Proteomes" id="UP000054270"/>
    </source>
</evidence>
<feature type="region of interest" description="Disordered" evidence="1">
    <location>
        <begin position="62"/>
        <end position="180"/>
    </location>
</feature>
<dbReference type="OMA" id="HAGNANN"/>
<evidence type="ECO:0000313" key="3">
    <source>
        <dbReference type="EMBL" id="KJA30000.1"/>
    </source>
</evidence>
<dbReference type="PROSITE" id="PS50010">
    <property type="entry name" value="DH_2"/>
    <property type="match status" value="1"/>
</dbReference>
<feature type="region of interest" description="Disordered" evidence="1">
    <location>
        <begin position="505"/>
        <end position="555"/>
    </location>
</feature>
<proteinExistence type="predicted"/>
<dbReference type="GO" id="GO:0005085">
    <property type="term" value="F:guanyl-nucleotide exchange factor activity"/>
    <property type="evidence" value="ECO:0007669"/>
    <property type="project" value="InterPro"/>
</dbReference>
<name>A0A0D2QEH3_HYPSF</name>
<accession>A0A0D2QEH3</accession>
<feature type="region of interest" description="Disordered" evidence="1">
    <location>
        <begin position="568"/>
        <end position="598"/>
    </location>
</feature>
<feature type="compositionally biased region" description="Pro residues" evidence="1">
    <location>
        <begin position="572"/>
        <end position="582"/>
    </location>
</feature>
<feature type="region of interest" description="Disordered" evidence="1">
    <location>
        <begin position="299"/>
        <end position="486"/>
    </location>
</feature>
<keyword evidence="4" id="KW-1185">Reference proteome</keyword>
<organism evidence="3 4">
    <name type="scientific">Hypholoma sublateritium (strain FD-334 SS-4)</name>
    <dbReference type="NCBI Taxonomy" id="945553"/>
    <lineage>
        <taxon>Eukaryota</taxon>
        <taxon>Fungi</taxon>
        <taxon>Dikarya</taxon>
        <taxon>Basidiomycota</taxon>
        <taxon>Agaricomycotina</taxon>
        <taxon>Agaricomycetes</taxon>
        <taxon>Agaricomycetidae</taxon>
        <taxon>Agaricales</taxon>
        <taxon>Agaricineae</taxon>
        <taxon>Strophariaceae</taxon>
        <taxon>Hypholoma</taxon>
    </lineage>
</organism>
<dbReference type="Gene3D" id="1.20.900.10">
    <property type="entry name" value="Dbl homology (DH) domain"/>
    <property type="match status" value="1"/>
</dbReference>
<feature type="compositionally biased region" description="Basic and acidic residues" evidence="1">
    <location>
        <begin position="589"/>
        <end position="598"/>
    </location>
</feature>
<evidence type="ECO:0000256" key="1">
    <source>
        <dbReference type="SAM" id="MobiDB-lite"/>
    </source>
</evidence>
<dbReference type="AlphaFoldDB" id="A0A0D2QEH3"/>
<dbReference type="Proteomes" id="UP000054270">
    <property type="component" value="Unassembled WGS sequence"/>
</dbReference>
<feature type="compositionally biased region" description="Low complexity" evidence="1">
    <location>
        <begin position="17"/>
        <end position="38"/>
    </location>
</feature>
<evidence type="ECO:0000259" key="2">
    <source>
        <dbReference type="PROSITE" id="PS50010"/>
    </source>
</evidence>
<sequence>MPQWALLIPRPDPRQFSSPRTSTSSSALLYRPPATARGPPSPPPCLQPLVFTAVDFPRYRLSPPASPVRTRSAPGRYRAASPSSPERAAFARAHSGRRDSNHGLVPNVSSSYHHKPPTITVSEPADMKFPAKDTPDAGPSRIPAIVRKLTQKRKSSPSAVPHTPGLQRTPGDASETPQAPPVAHASLLAPLTNRLWRSLSQTSMSGSSRPRLSRRPHTANSVQLLGGEERAFLDAPESLDHVIGRTSPARQPSPCAPSTRHSACDVIAASSTTAPGPAHAPASVIAAPFASSSQFAKTLSPTATPSDGMVHSRSYSAQDIRASSSTPPVYSTTATRMTTTVITTTTTSTTTTTAAPSSARQRAAPSSWAPPTVQGHSVSEDGHGSTSTSQTETRDGVRRNSSFGALARTWRRWSASRGPSLERGAGREEDVRAPLADNAARGRQGPSEEGARMVRSLDGGRPDMHMLVQVGPAGSKGPGHSAKLMKNRPVSGTAVPAAYVPPPPSYPASTSAATATSPPNVKPAPRKRTVSQGKLTKPRPPPPAEPSPRRAKFTLDTGSDVDLPAAVRAPPLALPPPTPTRPPLHRNTIHLDADPEAPGRRRWTLGRAMADEAISDAGLVRELERMRAVGAWERAAAGRDVGAVARDDAGKWDIDMGLDVWLDREGMLERERALCESPDTEVPPARAASVGGGGGEFGAAATPEWLAAQRVLLVCRELLLTEKRYLALMEALLAGTTATPPPPLMLHYASDVVRASTLVLEGMTQAPGAAGIARAFLAHQEVVEAAYTRWCGAVGGWFVPGAAPRDGDAAGAQVVRKRRSRTAVADGEDAVPGHPLRRSVNSWRRSTQGVAALAEDECVLPARPPRPHTVRDLAILPTQRVTRYVLLYRDLLAHTPPASPARVFVERAVAAAGRIAEKCDRAQGNAAFIARAPAGAVRAGSGASLSSRATSRAPSPEGKTLASTTSGSSASHASSAHSSALLAPSVASSAATTPDLSGVPVEGKPLPPPPPLSSPPLPLPPAPPPVSMPTLRARRLAKRPGTGDDAGAGAAAARAAVQGTGARRTSVSSVSLSLMTSMGLRPRGARYSTPPASAID</sequence>
<feature type="region of interest" description="Disordered" evidence="1">
    <location>
        <begin position="1"/>
        <end position="44"/>
    </location>
</feature>
<dbReference type="EMBL" id="KN817518">
    <property type="protein sequence ID" value="KJA30000.1"/>
    <property type="molecule type" value="Genomic_DNA"/>
</dbReference>
<feature type="compositionally biased region" description="Low complexity" evidence="1">
    <location>
        <begin position="507"/>
        <end position="519"/>
    </location>
</feature>
<feature type="compositionally biased region" description="Low complexity" evidence="1">
    <location>
        <begin position="78"/>
        <end position="93"/>
    </location>
</feature>
<dbReference type="InterPro" id="IPR000219">
    <property type="entry name" value="DH_dom"/>
</dbReference>